<accession>A0A0D3I9Z3</accession>
<evidence type="ECO:0000313" key="3">
    <source>
        <dbReference type="Proteomes" id="UP000013827"/>
    </source>
</evidence>
<feature type="region of interest" description="Disordered" evidence="1">
    <location>
        <begin position="224"/>
        <end position="281"/>
    </location>
</feature>
<feature type="compositionally biased region" description="Low complexity" evidence="1">
    <location>
        <begin position="193"/>
        <end position="206"/>
    </location>
</feature>
<keyword evidence="3" id="KW-1185">Reference proteome</keyword>
<proteinExistence type="predicted"/>
<dbReference type="Proteomes" id="UP000013827">
    <property type="component" value="Unassembled WGS sequence"/>
</dbReference>
<dbReference type="PaxDb" id="2903-EOD08078"/>
<dbReference type="EnsemblProtists" id="EOD08078">
    <property type="protein sequence ID" value="EOD08078"/>
    <property type="gene ID" value="EMIHUDRAFT_120966"/>
</dbReference>
<sequence>MNLGGKDVSLGCFGSAVEAAVAYARAVGEEGSAPPPRPAKRPRESAAAPAPEPTAPSSAPAAAAAAAASFAPPAPSLPPSRLFELLPDGRTVHKEAPPDNGGMAAVADALGRIGLQSYVAAFDSEGFDDIDFLLGLDRAERAAVATATGMDAKPGHAGKWVRRRSSSHAAAQLPYPATNKPGSVGGPPVLRTTASAPQQKPASASTPFMHEVKNWSKAALLDPPAEGAARRTSQRLRGTPVGAVEKTAARSGELERAAAETAMSTSIETTRSIAAAPPPPPRSRIALRCCSSRSSSAVGLYVIMPARRASVGTVRRVTKSRLDDSGTVTVSSAGE</sequence>
<evidence type="ECO:0008006" key="4">
    <source>
        <dbReference type="Google" id="ProtNLM"/>
    </source>
</evidence>
<organism evidence="2 3">
    <name type="scientific">Emiliania huxleyi (strain CCMP1516)</name>
    <dbReference type="NCBI Taxonomy" id="280463"/>
    <lineage>
        <taxon>Eukaryota</taxon>
        <taxon>Haptista</taxon>
        <taxon>Haptophyta</taxon>
        <taxon>Prymnesiophyceae</taxon>
        <taxon>Isochrysidales</taxon>
        <taxon>Noelaerhabdaceae</taxon>
        <taxon>Emiliania</taxon>
    </lineage>
</organism>
<feature type="region of interest" description="Disordered" evidence="1">
    <location>
        <begin position="28"/>
        <end position="73"/>
    </location>
</feature>
<evidence type="ECO:0000256" key="1">
    <source>
        <dbReference type="SAM" id="MobiDB-lite"/>
    </source>
</evidence>
<reference evidence="3" key="1">
    <citation type="journal article" date="2013" name="Nature">
        <title>Pan genome of the phytoplankton Emiliania underpins its global distribution.</title>
        <authorList>
            <person name="Read B.A."/>
            <person name="Kegel J."/>
            <person name="Klute M.J."/>
            <person name="Kuo A."/>
            <person name="Lefebvre S.C."/>
            <person name="Maumus F."/>
            <person name="Mayer C."/>
            <person name="Miller J."/>
            <person name="Monier A."/>
            <person name="Salamov A."/>
            <person name="Young J."/>
            <person name="Aguilar M."/>
            <person name="Claverie J.M."/>
            <person name="Frickenhaus S."/>
            <person name="Gonzalez K."/>
            <person name="Herman E.K."/>
            <person name="Lin Y.C."/>
            <person name="Napier J."/>
            <person name="Ogata H."/>
            <person name="Sarno A.F."/>
            <person name="Shmutz J."/>
            <person name="Schroeder D."/>
            <person name="de Vargas C."/>
            <person name="Verret F."/>
            <person name="von Dassow P."/>
            <person name="Valentin K."/>
            <person name="Van de Peer Y."/>
            <person name="Wheeler G."/>
            <person name="Dacks J.B."/>
            <person name="Delwiche C.F."/>
            <person name="Dyhrman S.T."/>
            <person name="Glockner G."/>
            <person name="John U."/>
            <person name="Richards T."/>
            <person name="Worden A.Z."/>
            <person name="Zhang X."/>
            <person name="Grigoriev I.V."/>
            <person name="Allen A.E."/>
            <person name="Bidle K."/>
            <person name="Borodovsky M."/>
            <person name="Bowler C."/>
            <person name="Brownlee C."/>
            <person name="Cock J.M."/>
            <person name="Elias M."/>
            <person name="Gladyshev V.N."/>
            <person name="Groth M."/>
            <person name="Guda C."/>
            <person name="Hadaegh A."/>
            <person name="Iglesias-Rodriguez M.D."/>
            <person name="Jenkins J."/>
            <person name="Jones B.M."/>
            <person name="Lawson T."/>
            <person name="Leese F."/>
            <person name="Lindquist E."/>
            <person name="Lobanov A."/>
            <person name="Lomsadze A."/>
            <person name="Malik S.B."/>
            <person name="Marsh M.E."/>
            <person name="Mackinder L."/>
            <person name="Mock T."/>
            <person name="Mueller-Roeber B."/>
            <person name="Pagarete A."/>
            <person name="Parker M."/>
            <person name="Probert I."/>
            <person name="Quesneville H."/>
            <person name="Raines C."/>
            <person name="Rensing S.A."/>
            <person name="Riano-Pachon D.M."/>
            <person name="Richier S."/>
            <person name="Rokitta S."/>
            <person name="Shiraiwa Y."/>
            <person name="Soanes D.M."/>
            <person name="van der Giezen M."/>
            <person name="Wahlund T.M."/>
            <person name="Williams B."/>
            <person name="Wilson W."/>
            <person name="Wolfe G."/>
            <person name="Wurch L.L."/>
        </authorList>
    </citation>
    <scope>NUCLEOTIDE SEQUENCE</scope>
</reference>
<feature type="region of interest" description="Disordered" evidence="1">
    <location>
        <begin position="150"/>
        <end position="206"/>
    </location>
</feature>
<reference evidence="2" key="2">
    <citation type="submission" date="2024-10" db="UniProtKB">
        <authorList>
            <consortium name="EnsemblProtists"/>
        </authorList>
    </citation>
    <scope>IDENTIFICATION</scope>
</reference>
<name>A0A0D3I9Z3_EMIH1</name>
<feature type="compositionally biased region" description="Low complexity" evidence="1">
    <location>
        <begin position="45"/>
        <end position="71"/>
    </location>
</feature>
<evidence type="ECO:0000313" key="2">
    <source>
        <dbReference type="EnsemblProtists" id="EOD08078"/>
    </source>
</evidence>
<dbReference type="AlphaFoldDB" id="A0A0D3I9Z3"/>
<protein>
    <recommendedName>
        <fullName evidence="4">SAM domain-containing protein</fullName>
    </recommendedName>
</protein>